<evidence type="ECO:0000256" key="1">
    <source>
        <dbReference type="ARBA" id="ARBA00007613"/>
    </source>
</evidence>
<dbReference type="OrthoDB" id="9783163at2"/>
<comment type="subcellular location">
    <subcellularLocation>
        <location evidence="2">Cell membrane</location>
        <topology evidence="2">Lipid-anchor</topology>
    </subcellularLocation>
</comment>
<keyword evidence="2" id="KW-0812">Transmembrane</keyword>
<dbReference type="Gene3D" id="1.20.1600.10">
    <property type="entry name" value="Outer membrane efflux proteins (OEP)"/>
    <property type="match status" value="1"/>
</dbReference>
<keyword evidence="2" id="KW-0472">Membrane</keyword>
<evidence type="ECO:0000256" key="2">
    <source>
        <dbReference type="RuleBase" id="RU362097"/>
    </source>
</evidence>
<evidence type="ECO:0000313" key="4">
    <source>
        <dbReference type="Proteomes" id="UP000316714"/>
    </source>
</evidence>
<organism evidence="3 4">
    <name type="scientific">Posidoniimonas corsicana</name>
    <dbReference type="NCBI Taxonomy" id="1938618"/>
    <lineage>
        <taxon>Bacteria</taxon>
        <taxon>Pseudomonadati</taxon>
        <taxon>Planctomycetota</taxon>
        <taxon>Planctomycetia</taxon>
        <taxon>Pirellulales</taxon>
        <taxon>Lacipirellulaceae</taxon>
        <taxon>Posidoniimonas</taxon>
    </lineage>
</organism>
<protein>
    <submittedName>
        <fullName evidence="3">Outer membrane protein OprM</fullName>
    </submittedName>
</protein>
<dbReference type="PANTHER" id="PTHR30203:SF25">
    <property type="entry name" value="OUTER MEMBRANE PROTEIN-RELATED"/>
    <property type="match status" value="1"/>
</dbReference>
<dbReference type="Gene3D" id="2.20.200.10">
    <property type="entry name" value="Outer membrane efflux proteins (OEP)"/>
    <property type="match status" value="1"/>
</dbReference>
<comment type="similarity">
    <text evidence="1 2">Belongs to the outer membrane factor (OMF) (TC 1.B.17) family.</text>
</comment>
<dbReference type="Proteomes" id="UP000316714">
    <property type="component" value="Unassembled WGS sequence"/>
</dbReference>
<dbReference type="Pfam" id="PF02321">
    <property type="entry name" value="OEP"/>
    <property type="match status" value="2"/>
</dbReference>
<dbReference type="NCBIfam" id="TIGR01845">
    <property type="entry name" value="outer_NodT"/>
    <property type="match status" value="1"/>
</dbReference>
<sequence length="547" mass="59664">MQPRHLPTPTRDRPPASVGGWRTLALLAVVAMSSGCAGLRDARPVDWWRNGLLVGPNYCRPAAPAADDWIDADSPKLIPSPTNEEDFAWWETLGDPVLNGLVQSTYEQNLTLRAAGQRVLQARTQLAITTSGLFPQHQAYEGGYTHVQRSRRGDLTGLNELNNRLPTPIQIPRTLESWRHGFTLGWEIDVWGRFRRAIEASDARLGESVQNYDAILVSLIADTATAYVQLREYQQRIALAEQSVALQQSSFGIAKARFDQGAVTELDIDQATATLANTKALLPQLSIQQRIANNQLCVLVGLPPANLASRLPPAPVPAAPAEVVVGIPAELIRRRPDVRAAERRVAAESALIGVATAELYPAFSITGSLGWHASEFSSLFTSAANNGTVGPSFHWNILNYGRIANNVRVQESKFREQVALYQQTVLRANQEAEDAIVSYLQSRELVAALQESVDALKKSSAVAVIQYRNGQVDFNRVATVQSQLVTYQDNLASAQASVALSLIQIYKALGGGWQIRCGVSSESVVAAAEPERLPPVEPDPPLQLIIE</sequence>
<dbReference type="EMBL" id="SIHJ01000009">
    <property type="protein sequence ID" value="TWT29326.1"/>
    <property type="molecule type" value="Genomic_DNA"/>
</dbReference>
<keyword evidence="2" id="KW-0449">Lipoprotein</keyword>
<name>A0A5C5UT14_9BACT</name>
<dbReference type="InterPro" id="IPR010131">
    <property type="entry name" value="MdtP/NodT-like"/>
</dbReference>
<keyword evidence="4" id="KW-1185">Reference proteome</keyword>
<gene>
    <name evidence="3" type="primary">oprM</name>
    <name evidence="3" type="ORF">KOR34_52360</name>
</gene>
<keyword evidence="2" id="KW-0564">Palmitate</keyword>
<comment type="caution">
    <text evidence="3">The sequence shown here is derived from an EMBL/GenBank/DDBJ whole genome shotgun (WGS) entry which is preliminary data.</text>
</comment>
<dbReference type="InterPro" id="IPR003423">
    <property type="entry name" value="OMP_efflux"/>
</dbReference>
<keyword evidence="2" id="KW-1134">Transmembrane beta strand</keyword>
<evidence type="ECO:0000313" key="3">
    <source>
        <dbReference type="EMBL" id="TWT29326.1"/>
    </source>
</evidence>
<dbReference type="GO" id="GO:0015562">
    <property type="term" value="F:efflux transmembrane transporter activity"/>
    <property type="evidence" value="ECO:0007669"/>
    <property type="project" value="InterPro"/>
</dbReference>
<dbReference type="RefSeq" id="WP_146569041.1">
    <property type="nucleotide sequence ID" value="NZ_SIHJ01000009.1"/>
</dbReference>
<dbReference type="GO" id="GO:0005886">
    <property type="term" value="C:plasma membrane"/>
    <property type="evidence" value="ECO:0007669"/>
    <property type="project" value="UniProtKB-SubCell"/>
</dbReference>
<dbReference type="PANTHER" id="PTHR30203">
    <property type="entry name" value="OUTER MEMBRANE CATION EFFLUX PROTEIN"/>
    <property type="match status" value="1"/>
</dbReference>
<dbReference type="AlphaFoldDB" id="A0A5C5UT14"/>
<accession>A0A5C5UT14</accession>
<proteinExistence type="inferred from homology"/>
<reference evidence="3 4" key="1">
    <citation type="submission" date="2019-02" db="EMBL/GenBank/DDBJ databases">
        <title>Deep-cultivation of Planctomycetes and their phenomic and genomic characterization uncovers novel biology.</title>
        <authorList>
            <person name="Wiegand S."/>
            <person name="Jogler M."/>
            <person name="Boedeker C."/>
            <person name="Pinto D."/>
            <person name="Vollmers J."/>
            <person name="Rivas-Marin E."/>
            <person name="Kohn T."/>
            <person name="Peeters S.H."/>
            <person name="Heuer A."/>
            <person name="Rast P."/>
            <person name="Oberbeckmann S."/>
            <person name="Bunk B."/>
            <person name="Jeske O."/>
            <person name="Meyerdierks A."/>
            <person name="Storesund J.E."/>
            <person name="Kallscheuer N."/>
            <person name="Luecker S."/>
            <person name="Lage O.M."/>
            <person name="Pohl T."/>
            <person name="Merkel B.J."/>
            <person name="Hornburger P."/>
            <person name="Mueller R.-W."/>
            <person name="Bruemmer F."/>
            <person name="Labrenz M."/>
            <person name="Spormann A.M."/>
            <person name="Op Den Camp H."/>
            <person name="Overmann J."/>
            <person name="Amann R."/>
            <person name="Jetten M.S.M."/>
            <person name="Mascher T."/>
            <person name="Medema M.H."/>
            <person name="Devos D.P."/>
            <person name="Kaster A.-K."/>
            <person name="Ovreas L."/>
            <person name="Rohde M."/>
            <person name="Galperin M.Y."/>
            <person name="Jogler C."/>
        </authorList>
    </citation>
    <scope>NUCLEOTIDE SEQUENCE [LARGE SCALE GENOMIC DNA]</scope>
    <source>
        <strain evidence="3 4">KOR34</strain>
    </source>
</reference>
<dbReference type="SUPFAM" id="SSF56954">
    <property type="entry name" value="Outer membrane efflux proteins (OEP)"/>
    <property type="match status" value="1"/>
</dbReference>